<name>A0AAV8V3K7_9RHOD</name>
<dbReference type="PANTHER" id="PTHR34290">
    <property type="entry name" value="SI:CH73-390P7.2"/>
    <property type="match status" value="1"/>
</dbReference>
<evidence type="ECO:0008006" key="3">
    <source>
        <dbReference type="Google" id="ProtNLM"/>
    </source>
</evidence>
<accession>A0AAV8V3K7</accession>
<sequence length="221" mass="24781">MAFVSTIRVAPTKIGDASICGIKRSSRKITRGPSKCKLRMTATEPVTDTVQETVEVEEEVGEDFKVKLLYDGECPICMREVVFLMKKDAGRGFISFVDISDENYDPAQNANISWEKAMGRIHAVLPDGSVVTGVKVFQKTYDVIGLGWLFEATKLPVVGNIADGVYDVWAKYRLRITGRRDLEQLIQEKEEIARQLAEDEDCEDTCRAEYEDEEEADIGLS</sequence>
<dbReference type="Proteomes" id="UP001157974">
    <property type="component" value="Unassembled WGS sequence"/>
</dbReference>
<gene>
    <name evidence="1" type="ORF">NDN08_005025</name>
</gene>
<reference evidence="1 2" key="1">
    <citation type="journal article" date="2023" name="Nat. Commun.">
        <title>Origin of minicircular mitochondrial genomes in red algae.</title>
        <authorList>
            <person name="Lee Y."/>
            <person name="Cho C.H."/>
            <person name="Lee Y.M."/>
            <person name="Park S.I."/>
            <person name="Yang J.H."/>
            <person name="West J.A."/>
            <person name="Bhattacharya D."/>
            <person name="Yoon H.S."/>
        </authorList>
    </citation>
    <scope>NUCLEOTIDE SEQUENCE [LARGE SCALE GENOMIC DNA]</scope>
    <source>
        <strain evidence="1 2">CCMP1338</strain>
        <tissue evidence="1">Whole cell</tissue>
    </source>
</reference>
<evidence type="ECO:0000313" key="1">
    <source>
        <dbReference type="EMBL" id="KAJ8908312.1"/>
    </source>
</evidence>
<comment type="caution">
    <text evidence="1">The sequence shown here is derived from an EMBL/GenBank/DDBJ whole genome shotgun (WGS) entry which is preliminary data.</text>
</comment>
<dbReference type="InterPro" id="IPR007263">
    <property type="entry name" value="DCC1-like"/>
</dbReference>
<organism evidence="1 2">
    <name type="scientific">Rhodosorus marinus</name>
    <dbReference type="NCBI Taxonomy" id="101924"/>
    <lineage>
        <taxon>Eukaryota</taxon>
        <taxon>Rhodophyta</taxon>
        <taxon>Stylonematophyceae</taxon>
        <taxon>Stylonematales</taxon>
        <taxon>Stylonemataceae</taxon>
        <taxon>Rhodosorus</taxon>
    </lineage>
</organism>
<dbReference type="PANTHER" id="PTHR34290:SF2">
    <property type="entry name" value="OS04G0668800 PROTEIN"/>
    <property type="match status" value="1"/>
</dbReference>
<evidence type="ECO:0000313" key="2">
    <source>
        <dbReference type="Proteomes" id="UP001157974"/>
    </source>
</evidence>
<dbReference type="GO" id="GO:0015035">
    <property type="term" value="F:protein-disulfide reductase activity"/>
    <property type="evidence" value="ECO:0007669"/>
    <property type="project" value="InterPro"/>
</dbReference>
<dbReference type="AlphaFoldDB" id="A0AAV8V3K7"/>
<keyword evidence="2" id="KW-1185">Reference proteome</keyword>
<dbReference type="InterPro" id="IPR044691">
    <property type="entry name" value="DCC1_Trx"/>
</dbReference>
<protein>
    <recommendedName>
        <fullName evidence="3">DUF393 domain-containing protein</fullName>
    </recommendedName>
</protein>
<dbReference type="EMBL" id="JAMWBK010000001">
    <property type="protein sequence ID" value="KAJ8908312.1"/>
    <property type="molecule type" value="Genomic_DNA"/>
</dbReference>
<dbReference type="Pfam" id="PF04134">
    <property type="entry name" value="DCC1-like"/>
    <property type="match status" value="1"/>
</dbReference>
<proteinExistence type="predicted"/>